<gene>
    <name evidence="8" type="ORF">CAOG_004708</name>
</gene>
<dbReference type="PhylomeDB" id="A0A0D2WQM6"/>
<keyword evidence="6" id="KW-0539">Nucleus</keyword>
<dbReference type="GO" id="GO:0005634">
    <property type="term" value="C:nucleus"/>
    <property type="evidence" value="ECO:0007669"/>
    <property type="project" value="UniProtKB-SubCell"/>
</dbReference>
<dbReference type="Proteomes" id="UP000008743">
    <property type="component" value="Unassembled WGS sequence"/>
</dbReference>
<evidence type="ECO:0000256" key="3">
    <source>
        <dbReference type="ARBA" id="ARBA00023015"/>
    </source>
</evidence>
<feature type="compositionally biased region" description="Polar residues" evidence="7">
    <location>
        <begin position="45"/>
        <end position="57"/>
    </location>
</feature>
<feature type="region of interest" description="Disordered" evidence="7">
    <location>
        <begin position="45"/>
        <end position="66"/>
    </location>
</feature>
<keyword evidence="9" id="KW-1185">Reference proteome</keyword>
<reference evidence="9" key="1">
    <citation type="submission" date="2011-02" db="EMBL/GenBank/DDBJ databases">
        <title>The Genome Sequence of Capsaspora owczarzaki ATCC 30864.</title>
        <authorList>
            <person name="Russ C."/>
            <person name="Cuomo C."/>
            <person name="Burger G."/>
            <person name="Gray M.W."/>
            <person name="Holland P.W.H."/>
            <person name="King N."/>
            <person name="Lang F.B.F."/>
            <person name="Roger A.J."/>
            <person name="Ruiz-Trillo I."/>
            <person name="Young S.K."/>
            <person name="Zeng Q."/>
            <person name="Gargeya S."/>
            <person name="Alvarado L."/>
            <person name="Berlin A."/>
            <person name="Chapman S.B."/>
            <person name="Chen Z."/>
            <person name="Freedman E."/>
            <person name="Gellesch M."/>
            <person name="Goldberg J."/>
            <person name="Griggs A."/>
            <person name="Gujja S."/>
            <person name="Heilman E."/>
            <person name="Heiman D."/>
            <person name="Howarth C."/>
            <person name="Mehta T."/>
            <person name="Neiman D."/>
            <person name="Pearson M."/>
            <person name="Roberts A."/>
            <person name="Saif S."/>
            <person name="Shea T."/>
            <person name="Shenoy N."/>
            <person name="Sisk P."/>
            <person name="Stolte C."/>
            <person name="Sykes S."/>
            <person name="White J."/>
            <person name="Yandava C."/>
            <person name="Haas B."/>
            <person name="Nusbaum C."/>
            <person name="Birren B."/>
        </authorList>
    </citation>
    <scope>NUCLEOTIDE SEQUENCE</scope>
    <source>
        <strain evidence="9">ATCC 30864</strain>
    </source>
</reference>
<dbReference type="OrthoDB" id="3437960at2759"/>
<dbReference type="EMBL" id="KE346366">
    <property type="protein sequence ID" value="KJE94005.1"/>
    <property type="molecule type" value="Genomic_DNA"/>
</dbReference>
<dbReference type="eggNOG" id="KOG2664">
    <property type="taxonomic scope" value="Eukaryota"/>
</dbReference>
<dbReference type="PANTHER" id="PTHR13421:SF16">
    <property type="entry name" value="SNRNA-ACTIVATING PROTEIN COMPLEX SUBUNIT 3"/>
    <property type="match status" value="1"/>
</dbReference>
<evidence type="ECO:0000256" key="6">
    <source>
        <dbReference type="ARBA" id="ARBA00023242"/>
    </source>
</evidence>
<evidence type="ECO:0000256" key="2">
    <source>
        <dbReference type="ARBA" id="ARBA00010410"/>
    </source>
</evidence>
<evidence type="ECO:0000256" key="7">
    <source>
        <dbReference type="SAM" id="MobiDB-lite"/>
    </source>
</evidence>
<evidence type="ECO:0000313" key="8">
    <source>
        <dbReference type="EMBL" id="KJE94005.1"/>
    </source>
</evidence>
<name>A0A0D2WQM6_CAPO3</name>
<keyword evidence="3" id="KW-0805">Transcription regulation</keyword>
<protein>
    <recommendedName>
        <fullName evidence="10">snRNA-activating protein complex subunit 3</fullName>
    </recommendedName>
</protein>
<proteinExistence type="inferred from homology"/>
<organism evidence="8 9">
    <name type="scientific">Capsaspora owczarzaki (strain ATCC 30864)</name>
    <dbReference type="NCBI Taxonomy" id="595528"/>
    <lineage>
        <taxon>Eukaryota</taxon>
        <taxon>Filasterea</taxon>
        <taxon>Capsaspora</taxon>
    </lineage>
</organism>
<feature type="region of interest" description="Disordered" evidence="7">
    <location>
        <begin position="84"/>
        <end position="122"/>
    </location>
</feature>
<keyword evidence="4" id="KW-0238">DNA-binding</keyword>
<feature type="compositionally biased region" description="Low complexity" evidence="7">
    <location>
        <begin position="89"/>
        <end position="122"/>
    </location>
</feature>
<dbReference type="GO" id="GO:0042796">
    <property type="term" value="P:snRNA transcription by RNA polymerase III"/>
    <property type="evidence" value="ECO:0007669"/>
    <property type="project" value="TreeGrafter"/>
</dbReference>
<dbReference type="GO" id="GO:0001046">
    <property type="term" value="F:core promoter sequence-specific DNA binding"/>
    <property type="evidence" value="ECO:0007669"/>
    <property type="project" value="TreeGrafter"/>
</dbReference>
<dbReference type="GO" id="GO:0001006">
    <property type="term" value="F:RNA polymerase III type 3 promoter sequence-specific DNA binding"/>
    <property type="evidence" value="ECO:0007669"/>
    <property type="project" value="TreeGrafter"/>
</dbReference>
<dbReference type="InterPro" id="IPR022042">
    <property type="entry name" value="snRNA-activating_su3"/>
</dbReference>
<evidence type="ECO:0000313" key="9">
    <source>
        <dbReference type="Proteomes" id="UP000008743"/>
    </source>
</evidence>
<dbReference type="GO" id="GO:0000978">
    <property type="term" value="F:RNA polymerase II cis-regulatory region sequence-specific DNA binding"/>
    <property type="evidence" value="ECO:0007669"/>
    <property type="project" value="TreeGrafter"/>
</dbReference>
<dbReference type="GO" id="GO:0019185">
    <property type="term" value="C:snRNA-activating protein complex"/>
    <property type="evidence" value="ECO:0007669"/>
    <property type="project" value="TreeGrafter"/>
</dbReference>
<dbReference type="PANTHER" id="PTHR13421">
    <property type="entry name" value="SNRNA-ACTIVATING PROTEIN COMPLEX SUBUNIT 3"/>
    <property type="match status" value="1"/>
</dbReference>
<comment type="similarity">
    <text evidence="2">Belongs to the SNAPC3/SRD2 family.</text>
</comment>
<accession>A0A0D2WQM6</accession>
<keyword evidence="5" id="KW-0804">Transcription</keyword>
<dbReference type="STRING" id="595528.A0A0D2WQM6"/>
<comment type="subcellular location">
    <subcellularLocation>
        <location evidence="1">Nucleus</location>
    </subcellularLocation>
</comment>
<dbReference type="GO" id="GO:0042795">
    <property type="term" value="P:snRNA transcription by RNA polymerase II"/>
    <property type="evidence" value="ECO:0007669"/>
    <property type="project" value="TreeGrafter"/>
</dbReference>
<sequence>MFPFSRRLLCAVLSTAAISHYQHHSTPLLLFVLFANYSYRLRPVSTRNKNTPSSQLPPTHPAMEAMDASHQPNTTTTAVFAAPLPVQQPTPRRTGRPTTASTLAAAASSSASAPASPASSGAPAGNLAGIVTSLVTAPRPPRAVRSRVGTSYGHAPAIPPPNCTYGATTASAGASTSSSSMLGGVLGSGAIGSTSSGGAGSSSNPTPHISVRTFLNSYSALIGGAVESRVTLKSQVSAERLAEIASACSMSLLKNPELPAVRDMFDATEIPSDMQCTTLRESLAVPRLSKENNYYMPPKREETDTQPELITRPEAVLSISMYHGGRAARMSEFVVLGSQRLTALRDKLYCPSDVVGGGQTRPSSYFFIEGVFFNDMRDPAAVDYSRSVLDWINEPGKMRATHTGLGNFAAASMHDVRFEDLTIRLGQPYLYCHQGDCEHVITVRDMRIIHLPTDGSDARLFPKQTFQSRVKTRKCLVCDILPAKLATYNDRLALETPCYFCDVCYDLLHKDESGRVMYEHTVSEYFHELA</sequence>
<dbReference type="GO" id="GO:0003681">
    <property type="term" value="F:bent DNA binding"/>
    <property type="evidence" value="ECO:0007669"/>
    <property type="project" value="TreeGrafter"/>
</dbReference>
<evidence type="ECO:0008006" key="10">
    <source>
        <dbReference type="Google" id="ProtNLM"/>
    </source>
</evidence>
<dbReference type="InParanoid" id="A0A0D2WQM6"/>
<evidence type="ECO:0000256" key="5">
    <source>
        <dbReference type="ARBA" id="ARBA00023163"/>
    </source>
</evidence>
<evidence type="ECO:0000256" key="4">
    <source>
        <dbReference type="ARBA" id="ARBA00023125"/>
    </source>
</evidence>
<evidence type="ECO:0000256" key="1">
    <source>
        <dbReference type="ARBA" id="ARBA00004123"/>
    </source>
</evidence>
<dbReference type="Pfam" id="PF12251">
    <property type="entry name" value="SNAPC3"/>
    <property type="match status" value="1"/>
</dbReference>
<dbReference type="AlphaFoldDB" id="A0A0D2WQM6"/>